<protein>
    <recommendedName>
        <fullName evidence="2">histidine kinase</fullName>
        <ecNumber evidence="2">2.7.13.3</ecNumber>
    </recommendedName>
</protein>
<comment type="caution">
    <text evidence="11">The sequence shown here is derived from an EMBL/GenBank/DDBJ whole genome shotgun (WGS) entry which is preliminary data.</text>
</comment>
<feature type="repeat" description="TPR" evidence="6">
    <location>
        <begin position="403"/>
        <end position="436"/>
    </location>
</feature>
<dbReference type="Pfam" id="PF13424">
    <property type="entry name" value="TPR_12"/>
    <property type="match status" value="2"/>
</dbReference>
<evidence type="ECO:0000259" key="10">
    <source>
        <dbReference type="PROSITE" id="PS50109"/>
    </source>
</evidence>
<feature type="signal peptide" evidence="9">
    <location>
        <begin position="1"/>
        <end position="21"/>
    </location>
</feature>
<keyword evidence="8" id="KW-0812">Transmembrane</keyword>
<gene>
    <name evidence="11" type="ORF">KK062_18015</name>
</gene>
<name>A0AAP2E1A7_9BACT</name>
<dbReference type="SMART" id="SM00387">
    <property type="entry name" value="HATPase_c"/>
    <property type="match status" value="1"/>
</dbReference>
<dbReference type="InterPro" id="IPR005467">
    <property type="entry name" value="His_kinase_dom"/>
</dbReference>
<evidence type="ECO:0000256" key="6">
    <source>
        <dbReference type="PROSITE-ProRule" id="PRU00339"/>
    </source>
</evidence>
<dbReference type="GO" id="GO:0000155">
    <property type="term" value="F:phosphorelay sensor kinase activity"/>
    <property type="evidence" value="ECO:0007669"/>
    <property type="project" value="InterPro"/>
</dbReference>
<dbReference type="PRINTS" id="PR00344">
    <property type="entry name" value="BCTRLSENSOR"/>
</dbReference>
<dbReference type="InterPro" id="IPR036890">
    <property type="entry name" value="HATPase_C_sf"/>
</dbReference>
<evidence type="ECO:0000256" key="5">
    <source>
        <dbReference type="ARBA" id="ARBA00022777"/>
    </source>
</evidence>
<dbReference type="Gene3D" id="3.30.565.10">
    <property type="entry name" value="Histidine kinase-like ATPase, C-terminal domain"/>
    <property type="match status" value="1"/>
</dbReference>
<comment type="catalytic activity">
    <reaction evidence="1">
        <text>ATP + protein L-histidine = ADP + protein N-phospho-L-histidine.</text>
        <dbReference type="EC" id="2.7.13.3"/>
    </reaction>
</comment>
<dbReference type="SUPFAM" id="SSF48452">
    <property type="entry name" value="TPR-like"/>
    <property type="match status" value="2"/>
</dbReference>
<keyword evidence="8" id="KW-1133">Transmembrane helix</keyword>
<keyword evidence="8" id="KW-0472">Membrane</keyword>
<dbReference type="SUPFAM" id="SSF47384">
    <property type="entry name" value="Homodimeric domain of signal transducing histidine kinase"/>
    <property type="match status" value="1"/>
</dbReference>
<dbReference type="Gene3D" id="1.25.40.10">
    <property type="entry name" value="Tetratricopeptide repeat domain"/>
    <property type="match status" value="3"/>
</dbReference>
<dbReference type="EC" id="2.7.13.3" evidence="2"/>
<dbReference type="RefSeq" id="WP_254085725.1">
    <property type="nucleotide sequence ID" value="NZ_JAHESE010000020.1"/>
</dbReference>
<dbReference type="Proteomes" id="UP001319080">
    <property type="component" value="Unassembled WGS sequence"/>
</dbReference>
<feature type="domain" description="Histidine kinase" evidence="10">
    <location>
        <begin position="678"/>
        <end position="890"/>
    </location>
</feature>
<keyword evidence="12" id="KW-1185">Reference proteome</keyword>
<dbReference type="PANTHER" id="PTHR43304:SF1">
    <property type="entry name" value="PAC DOMAIN-CONTAINING PROTEIN"/>
    <property type="match status" value="1"/>
</dbReference>
<keyword evidence="3" id="KW-0597">Phosphoprotein</keyword>
<dbReference type="InterPro" id="IPR036097">
    <property type="entry name" value="HisK_dim/P_sf"/>
</dbReference>
<dbReference type="Gene3D" id="1.10.287.130">
    <property type="match status" value="1"/>
</dbReference>
<accession>A0AAP2E1A7</accession>
<dbReference type="PROSITE" id="PS50109">
    <property type="entry name" value="HIS_KIN"/>
    <property type="match status" value="1"/>
</dbReference>
<dbReference type="InterPro" id="IPR019734">
    <property type="entry name" value="TPR_rpt"/>
</dbReference>
<dbReference type="InterPro" id="IPR003661">
    <property type="entry name" value="HisK_dim/P_dom"/>
</dbReference>
<dbReference type="EMBL" id="JAHESE010000020">
    <property type="protein sequence ID" value="MBT1710148.1"/>
    <property type="molecule type" value="Genomic_DNA"/>
</dbReference>
<feature type="coiled-coil region" evidence="7">
    <location>
        <begin position="525"/>
        <end position="559"/>
    </location>
</feature>
<sequence>MKSGKVYLLACFLTLSPGLLAGQSHFTDSLEQKLANVTGEPRVDILNLLTYEFITINAEKVLAYNTEALGLSKSLGYLKGEARARTYLGVHEYLSGQLREGHRDLNTGLLLAKHAGDKALYGYTLLQLGNCSLEEVEMDSALRFFNQSRAIFQDSTDPRTLSKIYRNLGALYGQRYQTDSQFYYFDRAIRIRRMLPNKTLLVEALVAKIKAKIELNEFSDAQNLLREADGFVSNRPEDEENLNDLRHIKALTLFQRGKYTQADILFDSARNYFLKKSLLRKYVTLLIDLGKVFTARGEYELALSNLYDALRLSQVRHFDAESVIIRIQIGWIYQQLGNTSQALHMADDAIALYPRKLLLAERANVLTLKGVVLTDMNKFTEARKCLDSVLRIYSNVGSVLGRSETLTRLGSLESKQENYPAAIRHYQEAVALATEVEYNYGLALSYWGLGDASYRLGNFDNAIASLEQSQKYADGASEILVLNYTTRRDLLTAQKRYQEALQYSLLASQLRDSIHKVDVARRFVNLEKIEEIEQHERNIQVLQKDKELAENKLSLQEVQLKQQSTLIIGGLVGIALLGGLVLMYYRFNVSITAKNASIVEQADKLHETHQELKKLYQEVSEQKEEIQVQADKLAESNRAISDVNRNLEKVVEEKTAQLKRTNSELIKHNNELLQFSYTVSHNLRGPVARLLGLAELARIDKQLIETTQLVEFIGRTASDLDLIINDLSKILELRNEPHQFLEAVPLEKEWSQSKSLLQDSLTGREEIITNFGALPEIHTVRAMLQSIFYNLLSNAIKYRSPERTLRVIATSRRENGNAVLEIADNGLGINVARHNENLFKLYKRFHTHVEGRGIGLYLIKSQVDVLHGSIEVTSEPDKGSVFRVVLPIPDERDVKS</sequence>
<dbReference type="InterPro" id="IPR052162">
    <property type="entry name" value="Sensor_kinase/Photoreceptor"/>
</dbReference>
<dbReference type="Pfam" id="PF02518">
    <property type="entry name" value="HATPase_c"/>
    <property type="match status" value="1"/>
</dbReference>
<proteinExistence type="predicted"/>
<evidence type="ECO:0000256" key="4">
    <source>
        <dbReference type="ARBA" id="ARBA00022679"/>
    </source>
</evidence>
<keyword evidence="7" id="KW-0175">Coiled coil</keyword>
<dbReference type="SUPFAM" id="SSF55874">
    <property type="entry name" value="ATPase domain of HSP90 chaperone/DNA topoisomerase II/histidine kinase"/>
    <property type="match status" value="1"/>
</dbReference>
<evidence type="ECO:0000313" key="11">
    <source>
        <dbReference type="EMBL" id="MBT1710148.1"/>
    </source>
</evidence>
<feature type="coiled-coil region" evidence="7">
    <location>
        <begin position="598"/>
        <end position="671"/>
    </location>
</feature>
<keyword evidence="4" id="KW-0808">Transferase</keyword>
<organism evidence="11 12">
    <name type="scientific">Dawidia cretensis</name>
    <dbReference type="NCBI Taxonomy" id="2782350"/>
    <lineage>
        <taxon>Bacteria</taxon>
        <taxon>Pseudomonadati</taxon>
        <taxon>Bacteroidota</taxon>
        <taxon>Cytophagia</taxon>
        <taxon>Cytophagales</taxon>
        <taxon>Chryseotaleaceae</taxon>
        <taxon>Dawidia</taxon>
    </lineage>
</organism>
<dbReference type="PROSITE" id="PS50005">
    <property type="entry name" value="TPR"/>
    <property type="match status" value="2"/>
</dbReference>
<feature type="repeat" description="TPR" evidence="6">
    <location>
        <begin position="283"/>
        <end position="316"/>
    </location>
</feature>
<feature type="chain" id="PRO_5042932823" description="histidine kinase" evidence="9">
    <location>
        <begin position="22"/>
        <end position="896"/>
    </location>
</feature>
<keyword evidence="5" id="KW-0418">Kinase</keyword>
<keyword evidence="6" id="KW-0802">TPR repeat</keyword>
<evidence type="ECO:0000313" key="12">
    <source>
        <dbReference type="Proteomes" id="UP001319080"/>
    </source>
</evidence>
<evidence type="ECO:0000256" key="7">
    <source>
        <dbReference type="SAM" id="Coils"/>
    </source>
</evidence>
<dbReference type="InterPro" id="IPR011990">
    <property type="entry name" value="TPR-like_helical_dom_sf"/>
</dbReference>
<evidence type="ECO:0000256" key="1">
    <source>
        <dbReference type="ARBA" id="ARBA00000085"/>
    </source>
</evidence>
<dbReference type="PANTHER" id="PTHR43304">
    <property type="entry name" value="PHYTOCHROME-LIKE PROTEIN CPH1"/>
    <property type="match status" value="1"/>
</dbReference>
<keyword evidence="9" id="KW-0732">Signal</keyword>
<dbReference type="AlphaFoldDB" id="A0AAP2E1A7"/>
<evidence type="ECO:0000256" key="9">
    <source>
        <dbReference type="SAM" id="SignalP"/>
    </source>
</evidence>
<dbReference type="InterPro" id="IPR004358">
    <property type="entry name" value="Sig_transdc_His_kin-like_C"/>
</dbReference>
<feature type="transmembrane region" description="Helical" evidence="8">
    <location>
        <begin position="566"/>
        <end position="585"/>
    </location>
</feature>
<dbReference type="InterPro" id="IPR003594">
    <property type="entry name" value="HATPase_dom"/>
</dbReference>
<dbReference type="CDD" id="cd00082">
    <property type="entry name" value="HisKA"/>
    <property type="match status" value="1"/>
</dbReference>
<evidence type="ECO:0000256" key="3">
    <source>
        <dbReference type="ARBA" id="ARBA00022553"/>
    </source>
</evidence>
<evidence type="ECO:0000256" key="2">
    <source>
        <dbReference type="ARBA" id="ARBA00012438"/>
    </source>
</evidence>
<reference evidence="11 12" key="1">
    <citation type="submission" date="2021-05" db="EMBL/GenBank/DDBJ databases">
        <title>A Polyphasic approach of four new species of the genus Ohtaekwangia: Ohtaekwangia histidinii sp. nov., Ohtaekwangia cretensis sp. nov., Ohtaekwangia indiensis sp. nov., Ohtaekwangia reichenbachii sp. nov. from diverse environment.</title>
        <authorList>
            <person name="Octaviana S."/>
        </authorList>
    </citation>
    <scope>NUCLEOTIDE SEQUENCE [LARGE SCALE GENOMIC DNA]</scope>
    <source>
        <strain evidence="11 12">PWU5</strain>
    </source>
</reference>
<evidence type="ECO:0000256" key="8">
    <source>
        <dbReference type="SAM" id="Phobius"/>
    </source>
</evidence>
<dbReference type="SMART" id="SM00028">
    <property type="entry name" value="TPR"/>
    <property type="match status" value="7"/>
</dbReference>